<evidence type="ECO:0000256" key="2">
    <source>
        <dbReference type="ARBA" id="ARBA00022692"/>
    </source>
</evidence>
<feature type="transmembrane region" description="Helical" evidence="6">
    <location>
        <begin position="270"/>
        <end position="288"/>
    </location>
</feature>
<dbReference type="EMBL" id="CP036271">
    <property type="protein sequence ID" value="QDT56514.1"/>
    <property type="molecule type" value="Genomic_DNA"/>
</dbReference>
<keyword evidence="5 6" id="KW-0472">Membrane</keyword>
<organism evidence="9 10">
    <name type="scientific">Caulifigura coniformis</name>
    <dbReference type="NCBI Taxonomy" id="2527983"/>
    <lineage>
        <taxon>Bacteria</taxon>
        <taxon>Pseudomonadati</taxon>
        <taxon>Planctomycetota</taxon>
        <taxon>Planctomycetia</taxon>
        <taxon>Planctomycetales</taxon>
        <taxon>Planctomycetaceae</taxon>
        <taxon>Caulifigura</taxon>
    </lineage>
</organism>
<feature type="transmembrane region" description="Helical" evidence="6">
    <location>
        <begin position="1138"/>
        <end position="1156"/>
    </location>
</feature>
<gene>
    <name evidence="9" type="primary">ccsA</name>
    <name evidence="9" type="ORF">Pan44_45690</name>
</gene>
<feature type="transmembrane region" description="Helical" evidence="6">
    <location>
        <begin position="970"/>
        <end position="989"/>
    </location>
</feature>
<name>A0A517SK61_9PLAN</name>
<feature type="transmembrane region" description="Helical" evidence="6">
    <location>
        <begin position="936"/>
        <end position="958"/>
    </location>
</feature>
<feature type="domain" description="Cytochrome c assembly protein" evidence="7">
    <location>
        <begin position="965"/>
        <end position="1166"/>
    </location>
</feature>
<dbReference type="OrthoDB" id="9814290at2"/>
<dbReference type="PANTHER" id="PTHR30071:SF1">
    <property type="entry name" value="CYTOCHROME B_B6 PROTEIN-RELATED"/>
    <property type="match status" value="1"/>
</dbReference>
<reference evidence="9 10" key="1">
    <citation type="submission" date="2019-02" db="EMBL/GenBank/DDBJ databases">
        <title>Deep-cultivation of Planctomycetes and their phenomic and genomic characterization uncovers novel biology.</title>
        <authorList>
            <person name="Wiegand S."/>
            <person name="Jogler M."/>
            <person name="Boedeker C."/>
            <person name="Pinto D."/>
            <person name="Vollmers J."/>
            <person name="Rivas-Marin E."/>
            <person name="Kohn T."/>
            <person name="Peeters S.H."/>
            <person name="Heuer A."/>
            <person name="Rast P."/>
            <person name="Oberbeckmann S."/>
            <person name="Bunk B."/>
            <person name="Jeske O."/>
            <person name="Meyerdierks A."/>
            <person name="Storesund J.E."/>
            <person name="Kallscheuer N."/>
            <person name="Luecker S."/>
            <person name="Lage O.M."/>
            <person name="Pohl T."/>
            <person name="Merkel B.J."/>
            <person name="Hornburger P."/>
            <person name="Mueller R.-W."/>
            <person name="Bruemmer F."/>
            <person name="Labrenz M."/>
            <person name="Spormann A.M."/>
            <person name="Op den Camp H."/>
            <person name="Overmann J."/>
            <person name="Amann R."/>
            <person name="Jetten M.S.M."/>
            <person name="Mascher T."/>
            <person name="Medema M.H."/>
            <person name="Devos D.P."/>
            <person name="Kaster A.-K."/>
            <person name="Ovreas L."/>
            <person name="Rohde M."/>
            <person name="Galperin M.Y."/>
            <person name="Jogler C."/>
        </authorList>
    </citation>
    <scope>NUCLEOTIDE SEQUENCE [LARGE SCALE GENOMIC DNA]</scope>
    <source>
        <strain evidence="9 10">Pan44</strain>
    </source>
</reference>
<dbReference type="InterPro" id="IPR002541">
    <property type="entry name" value="Cyt_c_assembly"/>
</dbReference>
<feature type="transmembrane region" description="Helical" evidence="6">
    <location>
        <begin position="210"/>
        <end position="230"/>
    </location>
</feature>
<dbReference type="Proteomes" id="UP000315700">
    <property type="component" value="Chromosome"/>
</dbReference>
<protein>
    <submittedName>
        <fullName evidence="9">Cytochrome c biogenesis protein CcsA</fullName>
    </submittedName>
</protein>
<evidence type="ECO:0000313" key="10">
    <source>
        <dbReference type="Proteomes" id="UP000315700"/>
    </source>
</evidence>
<keyword evidence="2 6" id="KW-0812">Transmembrane</keyword>
<feature type="transmembrane region" description="Helical" evidence="6">
    <location>
        <begin position="242"/>
        <end position="263"/>
    </location>
</feature>
<evidence type="ECO:0000313" key="9">
    <source>
        <dbReference type="EMBL" id="QDT56514.1"/>
    </source>
</evidence>
<dbReference type="InterPro" id="IPR007816">
    <property type="entry name" value="ResB-like_domain"/>
</dbReference>
<dbReference type="GO" id="GO:0005886">
    <property type="term" value="C:plasma membrane"/>
    <property type="evidence" value="ECO:0007669"/>
    <property type="project" value="TreeGrafter"/>
</dbReference>
<proteinExistence type="predicted"/>
<feature type="transmembrane region" description="Helical" evidence="6">
    <location>
        <begin position="1078"/>
        <end position="1099"/>
    </location>
</feature>
<feature type="transmembrane region" description="Helical" evidence="6">
    <location>
        <begin position="1114"/>
        <end position="1131"/>
    </location>
</feature>
<dbReference type="GO" id="GO:0017004">
    <property type="term" value="P:cytochrome complex assembly"/>
    <property type="evidence" value="ECO:0007669"/>
    <property type="project" value="UniProtKB-KW"/>
</dbReference>
<evidence type="ECO:0000256" key="1">
    <source>
        <dbReference type="ARBA" id="ARBA00004141"/>
    </source>
</evidence>
<feature type="transmembrane region" description="Helical" evidence="6">
    <location>
        <begin position="1176"/>
        <end position="1195"/>
    </location>
</feature>
<evidence type="ECO:0000256" key="6">
    <source>
        <dbReference type="SAM" id="Phobius"/>
    </source>
</evidence>
<evidence type="ECO:0000256" key="5">
    <source>
        <dbReference type="ARBA" id="ARBA00023136"/>
    </source>
</evidence>
<evidence type="ECO:0000259" key="7">
    <source>
        <dbReference type="Pfam" id="PF01578"/>
    </source>
</evidence>
<sequence>MSDIETPTADRSPMMSRIARGLGPLASLKLTVVLFALAIVIVLAGTLAQVNADVWDVVDEYFRVHPSQLSDGGLGALKAFFVWIPGQIFLPGAFFPNAPQLPEWAGFWFPKGWVIGGFMLLNLLSAHLIRFKIQARGTRLVVGLWLLAMGVLVTWLVVASGSNNEGFQTETLISYRRLWDVLLFGLFGLAAGSCWLGLQTGREHRLERRMAFGAAAALGAMFAWLFLGNIDLWKSDSSMRILYQLVKGTVAGVVLLAGCQALFKKRAGIVLLHGGVALLMMSEVLVGLKAVETKMNLGEGETRNFVFDTRHPEIAVIDSSNEKTDTVTVVPLSKLATPGAQVSSDLLPFDIESVQLLRNSMVPPALPPDKDNPATAGNGKTRQLREIPASTGVSNDSAVDLPGLYVKLTDKKTGADLGTWMTHVFEDPQTVTVDGKPYELQLRFGQTYLPFSIKLNNVSKDDYLGTKMTRNYSSEIVLTDPEKKTEEQLTIWMNNPLRYRGLTFYQSGYHRDEQSGREFTTLQVVSNTGWMIPYVSCMIVGVGMAYQFVLTLLRFLNRSSRSPVTTAAAAPVVTPRSGDARTAAGSAGGWSRWLPLAICLIAALYIGSKARPSTSRPTELDIAAFARLPLAYEGRVKPFDSLARNSLLILSGKQEYRDAENRKQPAIRWLLDVISGRPEARDSRVFRITNLELLRILKLEPREGFVYSVNDFAGQMNAFVEALQASENVPKESLTVYQRSVRDLGQDIMLYRTLMEAFDPPIPDLPTEEDRAKDPEGAKRQFMQAMMSSMEEARRIDESQVPLAIPIPDAEDSAETKTTGQWQPFATSAARAFLLMQLPPEMRKGLPSEAPKQTILMQRMLSAYRQNNVSEFNDSVREYTGWLKSNKFEQLSLTKVRFEVFFNQFAPFYWSMVLCLFVFLLSIVGWLGLTEPLRRSAFWLMALTFIVHTFALVARIYISGRPPVTNLYSTGIFVGWAVVLFGLACEWFYRLGVGNAVASIAGFITLGISHFLAEGGDTFTVLEAVLDTQFWLATHVVTINLGYAATAAAGLFGVYHIIYSFVPNAQPEVGRAVTRMTYGSLCFAILFSFIGTVLGGLWADDSWGRFWGWDPKENGALIIVLWNCLVLHAKWDGMVKDRGLAVLSTLGLIAVSWSWFGTNQLGAGLHAYGFTNAARIGLFVTWAISLVIAGVGCLGRKSQI</sequence>
<keyword evidence="10" id="KW-1185">Reference proteome</keyword>
<dbReference type="Pfam" id="PF01578">
    <property type="entry name" value="Cytochrom_C_asm"/>
    <property type="match status" value="1"/>
</dbReference>
<evidence type="ECO:0000259" key="8">
    <source>
        <dbReference type="Pfam" id="PF05140"/>
    </source>
</evidence>
<comment type="subcellular location">
    <subcellularLocation>
        <location evidence="1">Membrane</location>
        <topology evidence="1">Multi-pass membrane protein</topology>
    </subcellularLocation>
</comment>
<feature type="transmembrane region" description="Helical" evidence="6">
    <location>
        <begin position="178"/>
        <end position="198"/>
    </location>
</feature>
<dbReference type="PANTHER" id="PTHR30071">
    <property type="entry name" value="HEME EXPORTER PROTEIN C"/>
    <property type="match status" value="1"/>
</dbReference>
<feature type="transmembrane region" description="Helical" evidence="6">
    <location>
        <begin position="1033"/>
        <end position="1058"/>
    </location>
</feature>
<evidence type="ECO:0000256" key="3">
    <source>
        <dbReference type="ARBA" id="ARBA00022748"/>
    </source>
</evidence>
<keyword evidence="3" id="KW-0201">Cytochrome c-type biogenesis</keyword>
<feature type="transmembrane region" description="Helical" evidence="6">
    <location>
        <begin position="21"/>
        <end position="48"/>
    </location>
</feature>
<feature type="transmembrane region" description="Helical" evidence="6">
    <location>
        <begin position="908"/>
        <end position="929"/>
    </location>
</feature>
<accession>A0A517SK61</accession>
<dbReference type="GO" id="GO:0020037">
    <property type="term" value="F:heme binding"/>
    <property type="evidence" value="ECO:0007669"/>
    <property type="project" value="InterPro"/>
</dbReference>
<feature type="transmembrane region" description="Helical" evidence="6">
    <location>
        <begin position="107"/>
        <end position="128"/>
    </location>
</feature>
<dbReference type="InParanoid" id="A0A517SK61"/>
<dbReference type="AlphaFoldDB" id="A0A517SK61"/>
<dbReference type="RefSeq" id="WP_145033983.1">
    <property type="nucleotide sequence ID" value="NZ_CP036271.1"/>
</dbReference>
<dbReference type="KEGG" id="ccos:Pan44_45690"/>
<dbReference type="InterPro" id="IPR045062">
    <property type="entry name" value="Cyt_c_biogenesis_CcsA/CcmC"/>
</dbReference>
<keyword evidence="4 6" id="KW-1133">Transmembrane helix</keyword>
<evidence type="ECO:0000256" key="4">
    <source>
        <dbReference type="ARBA" id="ARBA00022989"/>
    </source>
</evidence>
<feature type="transmembrane region" description="Helical" evidence="6">
    <location>
        <begin position="140"/>
        <end position="158"/>
    </location>
</feature>
<dbReference type="Pfam" id="PF05140">
    <property type="entry name" value="ResB"/>
    <property type="match status" value="1"/>
</dbReference>
<feature type="transmembrane region" description="Helical" evidence="6">
    <location>
        <begin position="996"/>
        <end position="1013"/>
    </location>
</feature>
<feature type="domain" description="ResB-like" evidence="8">
    <location>
        <begin position="446"/>
        <end position="512"/>
    </location>
</feature>